<evidence type="ECO:0000313" key="3">
    <source>
        <dbReference type="Proteomes" id="UP001497457"/>
    </source>
</evidence>
<dbReference type="PANTHER" id="PTHR33130">
    <property type="entry name" value="PUTATIVE (DUF1639)-RELATED"/>
    <property type="match status" value="1"/>
</dbReference>
<reference evidence="2 3" key="2">
    <citation type="submission" date="2024-10" db="EMBL/GenBank/DDBJ databases">
        <authorList>
            <person name="Ryan C."/>
        </authorList>
    </citation>
    <scope>NUCLEOTIDE SEQUENCE [LARGE SCALE GENOMIC DNA]</scope>
</reference>
<sequence>MVISAEPPPPPPPDPVADAAAAAAAAAATSNARQAAAFSSFPSLKTWGSHRSQRCAHVNRGGDAIATGTATARRSAGKLDVAVEKPPRHPDEVEAGSRDAAADADHVAVAEEEAPEPATACASPPWKLRTRRRPKAKAAASPSASASPPPERRPSRARAEALDRARFSVTLTSEEIEEDIYAFTGARPRRRPRRRPRPVQKQLDMLFPGSWLSEITAETYRVPDDR</sequence>
<evidence type="ECO:0008006" key="4">
    <source>
        <dbReference type="Google" id="ProtNLM"/>
    </source>
</evidence>
<organism evidence="2 3">
    <name type="scientific">Urochloa decumbens</name>
    <dbReference type="NCBI Taxonomy" id="240449"/>
    <lineage>
        <taxon>Eukaryota</taxon>
        <taxon>Viridiplantae</taxon>
        <taxon>Streptophyta</taxon>
        <taxon>Embryophyta</taxon>
        <taxon>Tracheophyta</taxon>
        <taxon>Spermatophyta</taxon>
        <taxon>Magnoliopsida</taxon>
        <taxon>Liliopsida</taxon>
        <taxon>Poales</taxon>
        <taxon>Poaceae</taxon>
        <taxon>PACMAD clade</taxon>
        <taxon>Panicoideae</taxon>
        <taxon>Panicodae</taxon>
        <taxon>Paniceae</taxon>
        <taxon>Melinidinae</taxon>
        <taxon>Urochloa</taxon>
    </lineage>
</organism>
<keyword evidence="3" id="KW-1185">Reference proteome</keyword>
<dbReference type="EMBL" id="OZ075130">
    <property type="protein sequence ID" value="CAL4977619.1"/>
    <property type="molecule type" value="Genomic_DNA"/>
</dbReference>
<protein>
    <recommendedName>
        <fullName evidence="4">DUF1639 family protein</fullName>
    </recommendedName>
</protein>
<dbReference type="PANTHER" id="PTHR33130:SF86">
    <property type="entry name" value="OS01G0132500 PROTEIN"/>
    <property type="match status" value="1"/>
</dbReference>
<evidence type="ECO:0000313" key="2">
    <source>
        <dbReference type="EMBL" id="CAL4977619.1"/>
    </source>
</evidence>
<feature type="compositionally biased region" description="Low complexity" evidence="1">
    <location>
        <begin position="137"/>
        <end position="146"/>
    </location>
</feature>
<feature type="compositionally biased region" description="Pro residues" evidence="1">
    <location>
        <begin position="1"/>
        <end position="15"/>
    </location>
</feature>
<feature type="region of interest" description="Disordered" evidence="1">
    <location>
        <begin position="66"/>
        <end position="164"/>
    </location>
</feature>
<feature type="compositionally biased region" description="Basic and acidic residues" evidence="1">
    <location>
        <begin position="150"/>
        <end position="164"/>
    </location>
</feature>
<feature type="compositionally biased region" description="Low complexity" evidence="1">
    <location>
        <begin position="116"/>
        <end position="125"/>
    </location>
</feature>
<proteinExistence type="predicted"/>
<evidence type="ECO:0000256" key="1">
    <source>
        <dbReference type="SAM" id="MobiDB-lite"/>
    </source>
</evidence>
<dbReference type="Pfam" id="PF07797">
    <property type="entry name" value="DUF1639"/>
    <property type="match status" value="1"/>
</dbReference>
<gene>
    <name evidence="2" type="ORF">URODEC1_LOCUS54279</name>
</gene>
<reference evidence="3" key="1">
    <citation type="submission" date="2024-06" db="EMBL/GenBank/DDBJ databases">
        <authorList>
            <person name="Ryan C."/>
        </authorList>
    </citation>
    <scope>NUCLEOTIDE SEQUENCE [LARGE SCALE GENOMIC DNA]</scope>
</reference>
<feature type="region of interest" description="Disordered" evidence="1">
    <location>
        <begin position="1"/>
        <end position="21"/>
    </location>
</feature>
<accession>A0ABC9AH47</accession>
<feature type="compositionally biased region" description="Basic and acidic residues" evidence="1">
    <location>
        <begin position="81"/>
        <end position="109"/>
    </location>
</feature>
<name>A0ABC9AH47_9POAL</name>
<dbReference type="Proteomes" id="UP001497457">
    <property type="component" value="Chromosome 20rd"/>
</dbReference>
<dbReference type="InterPro" id="IPR012438">
    <property type="entry name" value="DUF1639"/>
</dbReference>
<dbReference type="AlphaFoldDB" id="A0ABC9AH47"/>